<accession>A0ACD5YN35</accession>
<dbReference type="Proteomes" id="UP001732700">
    <property type="component" value="Chromosome 6A"/>
</dbReference>
<dbReference type="EnsemblPlants" id="AVESA.00010b.r2.6AG1038020.2">
    <property type="protein sequence ID" value="AVESA.00010b.r2.6AG1038020.2.CDS"/>
    <property type="gene ID" value="AVESA.00010b.r2.6AG1038020"/>
</dbReference>
<protein>
    <submittedName>
        <fullName evidence="1">Uncharacterized protein</fullName>
    </submittedName>
</protein>
<reference evidence="1" key="1">
    <citation type="submission" date="2021-05" db="EMBL/GenBank/DDBJ databases">
        <authorList>
            <person name="Scholz U."/>
            <person name="Mascher M."/>
            <person name="Fiebig A."/>
        </authorList>
    </citation>
    <scope>NUCLEOTIDE SEQUENCE [LARGE SCALE GENOMIC DNA]</scope>
</reference>
<organism evidence="1 2">
    <name type="scientific">Avena sativa</name>
    <name type="common">Oat</name>
    <dbReference type="NCBI Taxonomy" id="4498"/>
    <lineage>
        <taxon>Eukaryota</taxon>
        <taxon>Viridiplantae</taxon>
        <taxon>Streptophyta</taxon>
        <taxon>Embryophyta</taxon>
        <taxon>Tracheophyta</taxon>
        <taxon>Spermatophyta</taxon>
        <taxon>Magnoliopsida</taxon>
        <taxon>Liliopsida</taxon>
        <taxon>Poales</taxon>
        <taxon>Poaceae</taxon>
        <taxon>BOP clade</taxon>
        <taxon>Pooideae</taxon>
        <taxon>Poodae</taxon>
        <taxon>Poeae</taxon>
        <taxon>Poeae Chloroplast Group 1 (Aveneae type)</taxon>
        <taxon>Aveninae</taxon>
        <taxon>Avena</taxon>
    </lineage>
</organism>
<keyword evidence="2" id="KW-1185">Reference proteome</keyword>
<proteinExistence type="predicted"/>
<sequence>MVLLQTDIVIRMQAKPERGQHSKAMKIAAAIDGVESVTLAGEGRNLLRVVGQDLDSNDLITKLRKKLGRADIVHLRTLQAGRGHASTSATGGACGDSAAYGQYSSYHYPVGSYSPRAAAADQYYRPHQPSYEYYQPSYEYPATVALHEYPTGDSTGCCSIM</sequence>
<evidence type="ECO:0000313" key="1">
    <source>
        <dbReference type="EnsemblPlants" id="AVESA.00010b.r2.6AG1038020.2.CDS"/>
    </source>
</evidence>
<name>A0ACD5YN35_AVESA</name>
<reference evidence="1" key="2">
    <citation type="submission" date="2025-09" db="UniProtKB">
        <authorList>
            <consortium name="EnsemblPlants"/>
        </authorList>
    </citation>
    <scope>IDENTIFICATION</scope>
</reference>
<evidence type="ECO:0000313" key="2">
    <source>
        <dbReference type="Proteomes" id="UP001732700"/>
    </source>
</evidence>